<sequence length="657" mass="74396">MPNTKFTRLFLLAAFLFLLLLSGCVQTTDNNHFKAVKGYLDLSGWDFNTQGPAPLDGEWEFYQHSAALPRNPEKILLNEKKDFFPLPSIWKGKTAQGIPLTKQGQGTYRLKVKFEPNFEVNSLYISGVLSVCRVWVNGNEIASSGTIGKNKQSEIPRKHFLSPIFPSANGYADIVLEVSNFHNEEGGINSCILLGSNEQIQDVLSYRRISGAILSGVLFIMGLYHLIIFLVRRSNKENLYFGLFCLVWCITTIFNPPSAFLVTKFITMDWSWYIKACLLPPGIAIPLLLIFYHSLFPKKYGKIINWTYSALGGLYIMYILVAPPIAYSAVAVSYFIISRTAYLYLFTTFLVDLFRGKKGVIFLAPGYVALAYSELDEILFDLNIISSAEFGLYGAFIFIISYSIFMSVRFAEALSRVEKISGELEAQKKTEQSHKLIQIRLSKMLDSVDDAILAVNRKYEINFSNRAFTNLTGYHTENLLGQQLTSILSKPDCATVTDFMRKIPQLHATAESNIKQDNFQITTAGGSILNTSALVTLLDVEDELIYTLVLRPEEKPLDKRQFAVWIMKKTLKDWESATKFSKADLAFRSGLWNVYMEKDGYARTQTLDRYLSEETLPSRPRWKNVYATVEFVLANSQLSEDSSSELQKALARLKKMS</sequence>
<dbReference type="RefSeq" id="WP_092157388.1">
    <property type="nucleotide sequence ID" value="NZ_FNGA01000001.1"/>
</dbReference>
<dbReference type="InterPro" id="IPR000014">
    <property type="entry name" value="PAS"/>
</dbReference>
<feature type="transmembrane region" description="Helical" evidence="1">
    <location>
        <begin position="272"/>
        <end position="291"/>
    </location>
</feature>
<keyword evidence="1" id="KW-1133">Transmembrane helix</keyword>
<dbReference type="PROSITE" id="PS50112">
    <property type="entry name" value="PAS"/>
    <property type="match status" value="1"/>
</dbReference>
<dbReference type="CDD" id="cd00130">
    <property type="entry name" value="PAS"/>
    <property type="match status" value="1"/>
</dbReference>
<protein>
    <submittedName>
        <fullName evidence="4">PAS domain S-box-containing protein</fullName>
    </submittedName>
</protein>
<dbReference type="InterPro" id="IPR008979">
    <property type="entry name" value="Galactose-bd-like_sf"/>
</dbReference>
<dbReference type="InterPro" id="IPR035965">
    <property type="entry name" value="PAS-like_dom_sf"/>
</dbReference>
<feature type="transmembrane region" description="Helical" evidence="1">
    <location>
        <begin position="209"/>
        <end position="231"/>
    </location>
</feature>
<dbReference type="STRING" id="246191.SAMN05660337_0213"/>
<dbReference type="EMBL" id="FNGA01000001">
    <property type="protein sequence ID" value="SDK36314.1"/>
    <property type="molecule type" value="Genomic_DNA"/>
</dbReference>
<evidence type="ECO:0000256" key="1">
    <source>
        <dbReference type="SAM" id="Phobius"/>
    </source>
</evidence>
<dbReference type="Gene3D" id="3.30.450.20">
    <property type="entry name" value="PAS domain"/>
    <property type="match status" value="1"/>
</dbReference>
<evidence type="ECO:0000313" key="4">
    <source>
        <dbReference type="EMBL" id="SDK36314.1"/>
    </source>
</evidence>
<dbReference type="SUPFAM" id="SSF55785">
    <property type="entry name" value="PYP-like sensor domain (PAS domain)"/>
    <property type="match status" value="1"/>
</dbReference>
<feature type="transmembrane region" description="Helical" evidence="1">
    <location>
        <begin position="390"/>
        <end position="411"/>
    </location>
</feature>
<evidence type="ECO:0000256" key="2">
    <source>
        <dbReference type="SAM" id="SignalP"/>
    </source>
</evidence>
<dbReference type="PROSITE" id="PS51257">
    <property type="entry name" value="PROKAR_LIPOPROTEIN"/>
    <property type="match status" value="1"/>
</dbReference>
<keyword evidence="5" id="KW-1185">Reference proteome</keyword>
<evidence type="ECO:0000259" key="3">
    <source>
        <dbReference type="PROSITE" id="PS50112"/>
    </source>
</evidence>
<keyword evidence="1" id="KW-0812">Transmembrane</keyword>
<evidence type="ECO:0000313" key="5">
    <source>
        <dbReference type="Proteomes" id="UP000199053"/>
    </source>
</evidence>
<dbReference type="NCBIfam" id="TIGR00229">
    <property type="entry name" value="sensory_box"/>
    <property type="match status" value="1"/>
</dbReference>
<dbReference type="InterPro" id="IPR013767">
    <property type="entry name" value="PAS_fold"/>
</dbReference>
<dbReference type="Pfam" id="PF07695">
    <property type="entry name" value="7TMR-DISM_7TM"/>
    <property type="match status" value="1"/>
</dbReference>
<feature type="signal peptide" evidence="2">
    <location>
        <begin position="1"/>
        <end position="27"/>
    </location>
</feature>
<gene>
    <name evidence="4" type="ORF">SAMN05660337_0213</name>
</gene>
<reference evidence="5" key="1">
    <citation type="submission" date="2016-10" db="EMBL/GenBank/DDBJ databases">
        <authorList>
            <person name="Varghese N."/>
            <person name="Submissions S."/>
        </authorList>
    </citation>
    <scope>NUCLEOTIDE SEQUENCE [LARGE SCALE GENOMIC DNA]</scope>
    <source>
        <strain evidence="5">DSM 16995</strain>
    </source>
</reference>
<dbReference type="AlphaFoldDB" id="A0A1G9BB79"/>
<name>A0A1G9BB79_9BACT</name>
<dbReference type="CDD" id="cd22890">
    <property type="entry name" value="ChiS-DBD"/>
    <property type="match status" value="1"/>
</dbReference>
<dbReference type="SUPFAM" id="SSF49785">
    <property type="entry name" value="Galactose-binding domain-like"/>
    <property type="match status" value="1"/>
</dbReference>
<feature type="chain" id="PRO_5011730176" evidence="2">
    <location>
        <begin position="28"/>
        <end position="657"/>
    </location>
</feature>
<proteinExistence type="predicted"/>
<dbReference type="GO" id="GO:0006355">
    <property type="term" value="P:regulation of DNA-templated transcription"/>
    <property type="evidence" value="ECO:0007669"/>
    <property type="project" value="InterPro"/>
</dbReference>
<keyword evidence="1" id="KW-0472">Membrane</keyword>
<accession>A0A1G9BB79</accession>
<keyword evidence="2" id="KW-0732">Signal</keyword>
<feature type="transmembrane region" description="Helical" evidence="1">
    <location>
        <begin position="238"/>
        <end position="260"/>
    </location>
</feature>
<dbReference type="SMART" id="SM00091">
    <property type="entry name" value="PAS"/>
    <property type="match status" value="1"/>
</dbReference>
<feature type="domain" description="PAS" evidence="3">
    <location>
        <begin position="437"/>
        <end position="492"/>
    </location>
</feature>
<dbReference type="OrthoDB" id="9797605at2"/>
<dbReference type="InterPro" id="IPR011623">
    <property type="entry name" value="7TMR_DISM_rcpt_extracell_dom1"/>
</dbReference>
<organism evidence="4 5">
    <name type="scientific">Maridesulfovibrio ferrireducens</name>
    <dbReference type="NCBI Taxonomy" id="246191"/>
    <lineage>
        <taxon>Bacteria</taxon>
        <taxon>Pseudomonadati</taxon>
        <taxon>Thermodesulfobacteriota</taxon>
        <taxon>Desulfovibrionia</taxon>
        <taxon>Desulfovibrionales</taxon>
        <taxon>Desulfovibrionaceae</taxon>
        <taxon>Maridesulfovibrio</taxon>
    </lineage>
</organism>
<dbReference type="Pfam" id="PF00989">
    <property type="entry name" value="PAS"/>
    <property type="match status" value="1"/>
</dbReference>
<dbReference type="Gene3D" id="2.60.120.260">
    <property type="entry name" value="Galactose-binding domain-like"/>
    <property type="match status" value="1"/>
</dbReference>
<dbReference type="Proteomes" id="UP000199053">
    <property type="component" value="Unassembled WGS sequence"/>
</dbReference>